<proteinExistence type="predicted"/>
<protein>
    <submittedName>
        <fullName evidence="1">Uncharacterized protein</fullName>
    </submittedName>
</protein>
<dbReference type="GeneID" id="36402391"/>
<organism evidence="1 2">
    <name type="scientific">Plasmopara halstedii</name>
    <name type="common">Downy mildew of sunflower</name>
    <dbReference type="NCBI Taxonomy" id="4781"/>
    <lineage>
        <taxon>Eukaryota</taxon>
        <taxon>Sar</taxon>
        <taxon>Stramenopiles</taxon>
        <taxon>Oomycota</taxon>
        <taxon>Peronosporomycetes</taxon>
        <taxon>Peronosporales</taxon>
        <taxon>Peronosporaceae</taxon>
        <taxon>Plasmopara</taxon>
    </lineage>
</organism>
<evidence type="ECO:0000313" key="1">
    <source>
        <dbReference type="EMBL" id="CEG49578.1"/>
    </source>
</evidence>
<name>A0A0P1B485_PLAHL</name>
<evidence type="ECO:0000313" key="2">
    <source>
        <dbReference type="Proteomes" id="UP000054928"/>
    </source>
</evidence>
<dbReference type="EMBL" id="CCYD01003090">
    <property type="protein sequence ID" value="CEG49578.1"/>
    <property type="molecule type" value="Genomic_DNA"/>
</dbReference>
<dbReference type="RefSeq" id="XP_024585947.1">
    <property type="nucleotide sequence ID" value="XM_024720783.1"/>
</dbReference>
<keyword evidence="2" id="KW-1185">Reference proteome</keyword>
<dbReference type="AlphaFoldDB" id="A0A0P1B485"/>
<accession>A0A0P1B485</accession>
<sequence length="59" mass="6501">MTNLNHFGFDGFNPGMPTPPLRDLGGRVASVRAFVDPTLRDIQKSAALSKKLRDLTFLV</sequence>
<reference evidence="2" key="1">
    <citation type="submission" date="2014-09" db="EMBL/GenBank/DDBJ databases">
        <authorList>
            <person name="Sharma Rahul"/>
            <person name="Thines Marco"/>
        </authorList>
    </citation>
    <scope>NUCLEOTIDE SEQUENCE [LARGE SCALE GENOMIC DNA]</scope>
</reference>
<dbReference type="Proteomes" id="UP000054928">
    <property type="component" value="Unassembled WGS sequence"/>
</dbReference>